<dbReference type="AlphaFoldDB" id="A0A1G9YTQ9"/>
<dbReference type="RefSeq" id="WP_089702534.1">
    <property type="nucleotide sequence ID" value="NZ_FNII01000002.1"/>
</dbReference>
<dbReference type="EMBL" id="FNII01000002">
    <property type="protein sequence ID" value="SDN12317.1"/>
    <property type="molecule type" value="Genomic_DNA"/>
</dbReference>
<dbReference type="PRINTS" id="PR00502">
    <property type="entry name" value="NUDIXFAMILY"/>
</dbReference>
<dbReference type="InterPro" id="IPR049734">
    <property type="entry name" value="NudC-like_C"/>
</dbReference>
<dbReference type="Proteomes" id="UP000199677">
    <property type="component" value="Unassembled WGS sequence"/>
</dbReference>
<evidence type="ECO:0000313" key="12">
    <source>
        <dbReference type="EMBL" id="SDN12317.1"/>
    </source>
</evidence>
<evidence type="ECO:0000256" key="4">
    <source>
        <dbReference type="ARBA" id="ARBA00012381"/>
    </source>
</evidence>
<dbReference type="InterPro" id="IPR000086">
    <property type="entry name" value="NUDIX_hydrolase_dom"/>
</dbReference>
<evidence type="ECO:0000256" key="9">
    <source>
        <dbReference type="ARBA" id="ARBA00023679"/>
    </source>
</evidence>
<dbReference type="GO" id="GO:0005829">
    <property type="term" value="C:cytosol"/>
    <property type="evidence" value="ECO:0007669"/>
    <property type="project" value="TreeGrafter"/>
</dbReference>
<feature type="domain" description="Nudix hydrolase" evidence="11">
    <location>
        <begin position="131"/>
        <end position="255"/>
    </location>
</feature>
<dbReference type="InterPro" id="IPR020476">
    <property type="entry name" value="Nudix_hydrolase"/>
</dbReference>
<dbReference type="NCBIfam" id="NF001299">
    <property type="entry name" value="PRK00241.1"/>
    <property type="match status" value="1"/>
</dbReference>
<dbReference type="OrthoDB" id="9791656at2"/>
<gene>
    <name evidence="12" type="ORF">SAMN04487951_102316</name>
</gene>
<dbReference type="Gene3D" id="3.90.79.10">
    <property type="entry name" value="Nucleoside Triphosphate Pyrophosphohydrolase"/>
    <property type="match status" value="1"/>
</dbReference>
<comment type="cofactor">
    <cofactor evidence="1">
        <name>Mg(2+)</name>
        <dbReference type="ChEBI" id="CHEBI:18420"/>
    </cofactor>
</comment>
<evidence type="ECO:0000256" key="2">
    <source>
        <dbReference type="ARBA" id="ARBA00001947"/>
    </source>
</evidence>
<organism evidence="12 13">
    <name type="scientific">Vreelandella arcis</name>
    <dbReference type="NCBI Taxonomy" id="416873"/>
    <lineage>
        <taxon>Bacteria</taxon>
        <taxon>Pseudomonadati</taxon>
        <taxon>Pseudomonadota</taxon>
        <taxon>Gammaproteobacteria</taxon>
        <taxon>Oceanospirillales</taxon>
        <taxon>Halomonadaceae</taxon>
        <taxon>Vreelandella</taxon>
    </lineage>
</organism>
<dbReference type="InterPro" id="IPR015376">
    <property type="entry name" value="Znr_NADH_PPase"/>
</dbReference>
<dbReference type="PANTHER" id="PTHR42904">
    <property type="entry name" value="NUDIX HYDROLASE, NUDC SUBFAMILY"/>
    <property type="match status" value="1"/>
</dbReference>
<dbReference type="SUPFAM" id="SSF55811">
    <property type="entry name" value="Nudix"/>
    <property type="match status" value="2"/>
</dbReference>
<dbReference type="CDD" id="cd03429">
    <property type="entry name" value="NUDIX_NADH_pyrophosphatase_Nudt13"/>
    <property type="match status" value="1"/>
</dbReference>
<comment type="catalytic activity">
    <reaction evidence="9">
        <text>a 5'-end NAD(+)-phospho-ribonucleoside in mRNA + H2O = a 5'-end phospho-adenosine-phospho-ribonucleoside in mRNA + beta-nicotinamide D-ribonucleotide + 2 H(+)</text>
        <dbReference type="Rhea" id="RHEA:60876"/>
        <dbReference type="Rhea" id="RHEA-COMP:15698"/>
        <dbReference type="Rhea" id="RHEA-COMP:15719"/>
        <dbReference type="ChEBI" id="CHEBI:14649"/>
        <dbReference type="ChEBI" id="CHEBI:15377"/>
        <dbReference type="ChEBI" id="CHEBI:15378"/>
        <dbReference type="ChEBI" id="CHEBI:144029"/>
        <dbReference type="ChEBI" id="CHEBI:144051"/>
    </reaction>
    <physiologicalReaction direction="left-to-right" evidence="9">
        <dbReference type="Rhea" id="RHEA:60877"/>
    </physiologicalReaction>
</comment>
<keyword evidence="13" id="KW-1185">Reference proteome</keyword>
<dbReference type="STRING" id="416873.SAMN04487951_102316"/>
<dbReference type="InterPro" id="IPR050241">
    <property type="entry name" value="NAD-cap_RNA_hydrolase_NudC"/>
</dbReference>
<name>A0A1G9YTQ9_9GAMM</name>
<dbReference type="PANTHER" id="PTHR42904:SF6">
    <property type="entry name" value="NAD-CAPPED RNA HYDROLASE NUDT12"/>
    <property type="match status" value="1"/>
</dbReference>
<dbReference type="PROSITE" id="PS00893">
    <property type="entry name" value="NUDIX_BOX"/>
    <property type="match status" value="1"/>
</dbReference>
<evidence type="ECO:0000256" key="10">
    <source>
        <dbReference type="RuleBase" id="RU003476"/>
    </source>
</evidence>
<dbReference type="InterPro" id="IPR020084">
    <property type="entry name" value="NUDIX_hydrolase_CS"/>
</dbReference>
<evidence type="ECO:0000256" key="3">
    <source>
        <dbReference type="ARBA" id="ARBA00009595"/>
    </source>
</evidence>
<keyword evidence="6 10" id="KW-0378">Hydrolase</keyword>
<comment type="similarity">
    <text evidence="3">Belongs to the Nudix hydrolase family. NudC subfamily.</text>
</comment>
<dbReference type="GO" id="GO:0019677">
    <property type="term" value="P:NAD+ catabolic process"/>
    <property type="evidence" value="ECO:0007669"/>
    <property type="project" value="TreeGrafter"/>
</dbReference>
<evidence type="ECO:0000259" key="11">
    <source>
        <dbReference type="PROSITE" id="PS51462"/>
    </source>
</evidence>
<keyword evidence="7" id="KW-0460">Magnesium</keyword>
<comment type="cofactor">
    <cofactor evidence="2">
        <name>Zn(2+)</name>
        <dbReference type="ChEBI" id="CHEBI:29105"/>
    </cofactor>
</comment>
<keyword evidence="8" id="KW-0520">NAD</keyword>
<evidence type="ECO:0000256" key="8">
    <source>
        <dbReference type="ARBA" id="ARBA00023027"/>
    </source>
</evidence>
<evidence type="ECO:0000256" key="7">
    <source>
        <dbReference type="ARBA" id="ARBA00022842"/>
    </source>
</evidence>
<dbReference type="InterPro" id="IPR015797">
    <property type="entry name" value="NUDIX_hydrolase-like_dom_sf"/>
</dbReference>
<dbReference type="GO" id="GO:0046872">
    <property type="term" value="F:metal ion binding"/>
    <property type="evidence" value="ECO:0007669"/>
    <property type="project" value="UniProtKB-KW"/>
</dbReference>
<evidence type="ECO:0000256" key="5">
    <source>
        <dbReference type="ARBA" id="ARBA00022723"/>
    </source>
</evidence>
<evidence type="ECO:0000256" key="6">
    <source>
        <dbReference type="ARBA" id="ARBA00022801"/>
    </source>
</evidence>
<dbReference type="GO" id="GO:0006742">
    <property type="term" value="P:NADP+ catabolic process"/>
    <property type="evidence" value="ECO:0007669"/>
    <property type="project" value="TreeGrafter"/>
</dbReference>
<dbReference type="GO" id="GO:0035529">
    <property type="term" value="F:NADH pyrophosphatase activity"/>
    <property type="evidence" value="ECO:0007669"/>
    <property type="project" value="TreeGrafter"/>
</dbReference>
<evidence type="ECO:0000313" key="13">
    <source>
        <dbReference type="Proteomes" id="UP000199677"/>
    </source>
</evidence>
<evidence type="ECO:0000256" key="1">
    <source>
        <dbReference type="ARBA" id="ARBA00001946"/>
    </source>
</evidence>
<dbReference type="EC" id="3.6.1.22" evidence="4"/>
<proteinExistence type="inferred from homology"/>
<dbReference type="PROSITE" id="PS51462">
    <property type="entry name" value="NUDIX"/>
    <property type="match status" value="1"/>
</dbReference>
<reference evidence="13" key="1">
    <citation type="submission" date="2016-10" db="EMBL/GenBank/DDBJ databases">
        <authorList>
            <person name="Varghese N."/>
            <person name="Submissions S."/>
        </authorList>
    </citation>
    <scope>NUCLEOTIDE SEQUENCE [LARGE SCALE GENOMIC DNA]</scope>
    <source>
        <strain evidence="13">CGMCC 1.6494</strain>
    </source>
</reference>
<dbReference type="Pfam" id="PF09297">
    <property type="entry name" value="Zn_ribbon_NUD"/>
    <property type="match status" value="1"/>
</dbReference>
<protein>
    <recommendedName>
        <fullName evidence="4">NAD(+) diphosphatase</fullName>
        <ecNumber evidence="4">3.6.1.22</ecNumber>
    </recommendedName>
</protein>
<accession>A0A1G9YTQ9</accession>
<dbReference type="Gene3D" id="3.90.79.20">
    <property type="match status" value="1"/>
</dbReference>
<sequence length="259" mass="29405">MLKREIPHQAREGRVLLISRSRLAPASPSVDKTLTPLQGWQPWTSDMQPLCYWEDEPVALQLASSPGDEWIDGRKWMSELPSQWYSLLSTALQVGAWLENHRFCGRCGAEATKLATEFAMHCQACGHRNYPRISPCIITLVTSGEAMLLARSPRFPPGRYSTLAGFIEPGETAEEAVHREIFEEVGVHVSQLKYYQSQAWPFPHSLMLGYFAEATTRRIRIDGVEISDAAWFSPRQLPALPPVYSISRELIETHLARWR</sequence>
<dbReference type="Pfam" id="PF00293">
    <property type="entry name" value="NUDIX"/>
    <property type="match status" value="1"/>
</dbReference>
<keyword evidence="5" id="KW-0479">Metal-binding</keyword>